<dbReference type="PIRSF" id="PIRSF006171">
    <property type="entry name" value="RR_citrat_malat"/>
    <property type="match status" value="1"/>
</dbReference>
<evidence type="ECO:0000256" key="5">
    <source>
        <dbReference type="ARBA" id="ARBA00023015"/>
    </source>
</evidence>
<dbReference type="RefSeq" id="WP_098405956.1">
    <property type="nucleotide sequence ID" value="NZ_PDJE01000001.1"/>
</dbReference>
<comment type="subcellular location">
    <subcellularLocation>
        <location evidence="1 9">Cytoplasm</location>
    </subcellularLocation>
</comment>
<keyword evidence="13" id="KW-1185">Reference proteome</keyword>
<sequence length="230" mass="24321">MTSFAVLVVDDDFAVARIHERFIEALDGFSVVGTAHSGSQALAKARSLQPDLVVLDLYLPDIGGLDVLAELRSDDATRDIDVIAVTAARDLDSVRRAKLGGAFRYIVKPFSASKLRDALAEFARTRRQLDTEAGVVVDQSAIDAIMHGGRVAVANAPLPKGIGEATLRRVVAALHAADAAASATDIAEATGLSRVSARRYLEHLTSTGQASVAPRYGQAGRPELLYSLTG</sequence>
<dbReference type="Gene3D" id="3.40.50.2300">
    <property type="match status" value="1"/>
</dbReference>
<dbReference type="Pfam" id="PF00072">
    <property type="entry name" value="Response_reg"/>
    <property type="match status" value="1"/>
</dbReference>
<dbReference type="SUPFAM" id="SSF52172">
    <property type="entry name" value="CheY-like"/>
    <property type="match status" value="1"/>
</dbReference>
<name>A0A2A9DRF8_9MICO</name>
<gene>
    <name evidence="12" type="ORF">ATJ78_0272</name>
</gene>
<keyword evidence="3 10" id="KW-0597">Phosphoprotein</keyword>
<dbReference type="GO" id="GO:0003700">
    <property type="term" value="F:DNA-binding transcription factor activity"/>
    <property type="evidence" value="ECO:0007669"/>
    <property type="project" value="InterPro"/>
</dbReference>
<evidence type="ECO:0000256" key="10">
    <source>
        <dbReference type="PROSITE-ProRule" id="PRU00169"/>
    </source>
</evidence>
<feature type="modified residue" description="4-aspartylphosphate" evidence="10">
    <location>
        <position position="56"/>
    </location>
</feature>
<dbReference type="InterPro" id="IPR036390">
    <property type="entry name" value="WH_DNA-bd_sf"/>
</dbReference>
<dbReference type="GO" id="GO:0003677">
    <property type="term" value="F:DNA binding"/>
    <property type="evidence" value="ECO:0007669"/>
    <property type="project" value="UniProtKB-KW"/>
</dbReference>
<dbReference type="InterPro" id="IPR001789">
    <property type="entry name" value="Sig_transdc_resp-reg_receiver"/>
</dbReference>
<keyword evidence="2 9" id="KW-0963">Cytoplasm</keyword>
<dbReference type="GO" id="GO:0000156">
    <property type="term" value="F:phosphorelay response regulator activity"/>
    <property type="evidence" value="ECO:0007669"/>
    <property type="project" value="TreeGrafter"/>
</dbReference>
<dbReference type="Pfam" id="PF09339">
    <property type="entry name" value="HTH_IclR"/>
    <property type="match status" value="1"/>
</dbReference>
<evidence type="ECO:0000259" key="11">
    <source>
        <dbReference type="PROSITE" id="PS50110"/>
    </source>
</evidence>
<dbReference type="PANTHER" id="PTHR45526">
    <property type="entry name" value="TRANSCRIPTIONAL REGULATORY PROTEIN DPIA"/>
    <property type="match status" value="1"/>
</dbReference>
<dbReference type="GO" id="GO:0005737">
    <property type="term" value="C:cytoplasm"/>
    <property type="evidence" value="ECO:0007669"/>
    <property type="project" value="UniProtKB-SubCell"/>
</dbReference>
<dbReference type="SUPFAM" id="SSF46785">
    <property type="entry name" value="Winged helix' DNA-binding domain"/>
    <property type="match status" value="1"/>
</dbReference>
<dbReference type="InterPro" id="IPR051271">
    <property type="entry name" value="2C-system_Tx_regulators"/>
</dbReference>
<dbReference type="EMBL" id="PDJE01000001">
    <property type="protein sequence ID" value="PFG29367.1"/>
    <property type="molecule type" value="Genomic_DNA"/>
</dbReference>
<feature type="domain" description="Response regulatory" evidence="11">
    <location>
        <begin position="5"/>
        <end position="123"/>
    </location>
</feature>
<evidence type="ECO:0000313" key="12">
    <source>
        <dbReference type="EMBL" id="PFG29367.1"/>
    </source>
</evidence>
<comment type="caution">
    <text evidence="12">The sequence shown here is derived from an EMBL/GenBank/DDBJ whole genome shotgun (WGS) entry which is preliminary data.</text>
</comment>
<organism evidence="12 13">
    <name type="scientific">Paramicrobacterium agarici</name>
    <dbReference type="NCBI Taxonomy" id="630514"/>
    <lineage>
        <taxon>Bacteria</taxon>
        <taxon>Bacillati</taxon>
        <taxon>Actinomycetota</taxon>
        <taxon>Actinomycetes</taxon>
        <taxon>Micrococcales</taxon>
        <taxon>Microbacteriaceae</taxon>
        <taxon>Paramicrobacterium</taxon>
    </lineage>
</organism>
<dbReference type="Proteomes" id="UP000221369">
    <property type="component" value="Unassembled WGS sequence"/>
</dbReference>
<keyword evidence="7 9" id="KW-0010">Activator</keyword>
<dbReference type="SMART" id="SM00448">
    <property type="entry name" value="REC"/>
    <property type="match status" value="1"/>
</dbReference>
<reference evidence="12 13" key="1">
    <citation type="submission" date="2017-10" db="EMBL/GenBank/DDBJ databases">
        <title>Sequencing the genomes of 1000 actinobacteria strains.</title>
        <authorList>
            <person name="Klenk H.-P."/>
        </authorList>
    </citation>
    <scope>NUCLEOTIDE SEQUENCE [LARGE SCALE GENOMIC DNA]</scope>
    <source>
        <strain evidence="12 13">DSM 21798</strain>
    </source>
</reference>
<evidence type="ECO:0000313" key="13">
    <source>
        <dbReference type="Proteomes" id="UP000221369"/>
    </source>
</evidence>
<evidence type="ECO:0000256" key="4">
    <source>
        <dbReference type="ARBA" id="ARBA00023012"/>
    </source>
</evidence>
<dbReference type="OrthoDB" id="7187989at2"/>
<evidence type="ECO:0000256" key="1">
    <source>
        <dbReference type="ARBA" id="ARBA00004496"/>
    </source>
</evidence>
<keyword evidence="8 9" id="KW-0804">Transcription</keyword>
<protein>
    <recommendedName>
        <fullName evidence="9">Transcriptional regulatory protein</fullName>
    </recommendedName>
</protein>
<evidence type="ECO:0000256" key="6">
    <source>
        <dbReference type="ARBA" id="ARBA00023125"/>
    </source>
</evidence>
<dbReference type="PROSITE" id="PS50110">
    <property type="entry name" value="RESPONSE_REGULATORY"/>
    <property type="match status" value="1"/>
</dbReference>
<proteinExistence type="predicted"/>
<dbReference type="InterPro" id="IPR024187">
    <property type="entry name" value="Sig_transdc_resp-reg_cit/mal"/>
</dbReference>
<dbReference type="InterPro" id="IPR011006">
    <property type="entry name" value="CheY-like_superfamily"/>
</dbReference>
<evidence type="ECO:0000256" key="7">
    <source>
        <dbReference type="ARBA" id="ARBA00023159"/>
    </source>
</evidence>
<dbReference type="AlphaFoldDB" id="A0A2A9DRF8"/>
<dbReference type="PANTHER" id="PTHR45526:SF1">
    <property type="entry name" value="TRANSCRIPTIONAL REGULATORY PROTEIN DCUR-RELATED"/>
    <property type="match status" value="1"/>
</dbReference>
<keyword evidence="4 9" id="KW-0902">Two-component regulatory system</keyword>
<evidence type="ECO:0000256" key="9">
    <source>
        <dbReference type="PIRNR" id="PIRNR006171"/>
    </source>
</evidence>
<evidence type="ECO:0000256" key="8">
    <source>
        <dbReference type="ARBA" id="ARBA00023163"/>
    </source>
</evidence>
<keyword evidence="6 9" id="KW-0238">DNA-binding</keyword>
<keyword evidence="5 9" id="KW-0805">Transcription regulation</keyword>
<evidence type="ECO:0000256" key="3">
    <source>
        <dbReference type="ARBA" id="ARBA00022553"/>
    </source>
</evidence>
<evidence type="ECO:0000256" key="2">
    <source>
        <dbReference type="ARBA" id="ARBA00022490"/>
    </source>
</evidence>
<dbReference type="InterPro" id="IPR005471">
    <property type="entry name" value="Tscrpt_reg_IclR_N"/>
</dbReference>
<accession>A0A2A9DRF8</accession>